<organism evidence="2 3">
    <name type="scientific">Nocardiopsis suaedae</name>
    <dbReference type="NCBI Taxonomy" id="3018444"/>
    <lineage>
        <taxon>Bacteria</taxon>
        <taxon>Bacillati</taxon>
        <taxon>Actinomycetota</taxon>
        <taxon>Actinomycetes</taxon>
        <taxon>Streptosporangiales</taxon>
        <taxon>Nocardiopsidaceae</taxon>
        <taxon>Nocardiopsis</taxon>
    </lineage>
</organism>
<comment type="similarity">
    <text evidence="1">Belongs to the cytidine and deoxycytidylate deaminase family.</text>
</comment>
<reference evidence="2" key="1">
    <citation type="submission" date="2023-01" db="EMBL/GenBank/DDBJ databases">
        <title>Draft genome sequence of Nocardiopsis sp. LSu2-4 isolated from halophytes.</title>
        <authorList>
            <person name="Duangmal K."/>
            <person name="Chantavorakit T."/>
        </authorList>
    </citation>
    <scope>NUCLEOTIDE SEQUENCE</scope>
    <source>
        <strain evidence="2">LSu2-4</strain>
    </source>
</reference>
<dbReference type="Proteomes" id="UP001165685">
    <property type="component" value="Unassembled WGS sequence"/>
</dbReference>
<accession>A0ABT4TLS6</accession>
<dbReference type="InterPro" id="IPR050202">
    <property type="entry name" value="Cyt/Deoxycyt_deaminase"/>
</dbReference>
<dbReference type="PANTHER" id="PTHR11644">
    <property type="entry name" value="CYTIDINE DEAMINASE"/>
    <property type="match status" value="1"/>
</dbReference>
<dbReference type="RefSeq" id="WP_270677981.1">
    <property type="nucleotide sequence ID" value="NZ_JAQFWP010000019.1"/>
</dbReference>
<dbReference type="Gene3D" id="3.40.140.10">
    <property type="entry name" value="Cytidine Deaminase, domain 2"/>
    <property type="match status" value="1"/>
</dbReference>
<name>A0ABT4TLS6_9ACTN</name>
<dbReference type="CDD" id="cd01283">
    <property type="entry name" value="cytidine_deaminase"/>
    <property type="match status" value="1"/>
</dbReference>
<evidence type="ECO:0000313" key="3">
    <source>
        <dbReference type="Proteomes" id="UP001165685"/>
    </source>
</evidence>
<protein>
    <submittedName>
        <fullName evidence="2">Cytidine deaminase</fullName>
    </submittedName>
</protein>
<proteinExistence type="inferred from homology"/>
<evidence type="ECO:0000256" key="1">
    <source>
        <dbReference type="ARBA" id="ARBA00006576"/>
    </source>
</evidence>
<dbReference type="PANTHER" id="PTHR11644:SF2">
    <property type="entry name" value="CYTIDINE DEAMINASE"/>
    <property type="match status" value="1"/>
</dbReference>
<dbReference type="SUPFAM" id="SSF53927">
    <property type="entry name" value="Cytidine deaminase-like"/>
    <property type="match status" value="1"/>
</dbReference>
<sequence>METTEIIATAAGCLNPAERDDRTSGGVAAAIVARGGEVFLGVCIDTVSGMGFCAEHAAAAAMVTAGRFEIAQVVAVTRDEATGGLLVLPPCGRCREFLYRIDRRNLGAEVVLGADSVAALGDLLPARDGVHVPGTVA</sequence>
<gene>
    <name evidence="2" type="ORF">O4U47_12460</name>
</gene>
<keyword evidence="3" id="KW-1185">Reference proteome</keyword>
<dbReference type="InterPro" id="IPR016193">
    <property type="entry name" value="Cytidine_deaminase-like"/>
</dbReference>
<dbReference type="EMBL" id="JAQFWP010000019">
    <property type="protein sequence ID" value="MDA2805326.1"/>
    <property type="molecule type" value="Genomic_DNA"/>
</dbReference>
<evidence type="ECO:0000313" key="2">
    <source>
        <dbReference type="EMBL" id="MDA2805326.1"/>
    </source>
</evidence>
<comment type="caution">
    <text evidence="2">The sequence shown here is derived from an EMBL/GenBank/DDBJ whole genome shotgun (WGS) entry which is preliminary data.</text>
</comment>